<feature type="transmembrane region" description="Helical" evidence="7">
    <location>
        <begin position="113"/>
        <end position="136"/>
    </location>
</feature>
<evidence type="ECO:0000313" key="9">
    <source>
        <dbReference type="EMBL" id="CAA9536905.1"/>
    </source>
</evidence>
<sequence>MTQEASRMTRPDPSTRDPRSAALAVLCTGMLMVILDSTVVNVALPSIQADLGFSQSALAWVVNAYLIAFGGLLLLAGRLGDLVGRKRVFLIGLALFTAASLACGLAQSQETLIVARFLQGVGGALTSAVILGMIVTMYSEPREQAKAIGVYSFVASAGASLGLLAGGVLTQAIDWHWIFFVNVPIGIAAGVAAVRLLDHQAGLGLRHGADAPGAVLVTGALMLGVYTIVQAADYGWASTRTLVLGGVSLLLLGAFVARQATAEKPLLPLAFLRSRNVSGANAVQALMVAGLLGMFFVSALYLQRVLGYDAVQTGVAFLPVSLGIGVLSLGFSARLTMQFGARAVLVPGLVVLAAGLALLTQAPADASYAVHVLPSMLALGVGAGLAFPALMTLAMSGATAEDSGLASGLVNTTQQVGGALGIAVLATLSTGRTEDLLGRGDASAAALTSGYHLAFGVAAGVVALGVVLALVVLRPAEAVAEPEAVVALPASEVLVREAA</sequence>
<dbReference type="InterPro" id="IPR004638">
    <property type="entry name" value="EmrB-like"/>
</dbReference>
<feature type="transmembrane region" description="Helical" evidence="7">
    <location>
        <begin position="209"/>
        <end position="229"/>
    </location>
</feature>
<dbReference type="SUPFAM" id="SSF103473">
    <property type="entry name" value="MFS general substrate transporter"/>
    <property type="match status" value="1"/>
</dbReference>
<keyword evidence="2" id="KW-0813">Transport</keyword>
<accession>A0A6J4TZY7</accession>
<dbReference type="InterPro" id="IPR020846">
    <property type="entry name" value="MFS_dom"/>
</dbReference>
<dbReference type="NCBIfam" id="TIGR00711">
    <property type="entry name" value="efflux_EmrB"/>
    <property type="match status" value="1"/>
</dbReference>
<name>A0A6J4TZY7_9ACTN</name>
<feature type="transmembrane region" description="Helical" evidence="7">
    <location>
        <begin position="241"/>
        <end position="261"/>
    </location>
</feature>
<evidence type="ECO:0000256" key="5">
    <source>
        <dbReference type="ARBA" id="ARBA00022989"/>
    </source>
</evidence>
<evidence type="ECO:0000256" key="7">
    <source>
        <dbReference type="SAM" id="Phobius"/>
    </source>
</evidence>
<dbReference type="CDD" id="cd17321">
    <property type="entry name" value="MFS_MMR_MDR_like"/>
    <property type="match status" value="1"/>
</dbReference>
<evidence type="ECO:0000256" key="2">
    <source>
        <dbReference type="ARBA" id="ARBA00022448"/>
    </source>
</evidence>
<feature type="transmembrane region" description="Helical" evidence="7">
    <location>
        <begin position="343"/>
        <end position="362"/>
    </location>
</feature>
<evidence type="ECO:0000256" key="3">
    <source>
        <dbReference type="ARBA" id="ARBA00022475"/>
    </source>
</evidence>
<feature type="transmembrane region" description="Helical" evidence="7">
    <location>
        <begin position="148"/>
        <end position="169"/>
    </location>
</feature>
<dbReference type="PROSITE" id="PS50850">
    <property type="entry name" value="MFS"/>
    <property type="match status" value="1"/>
</dbReference>
<evidence type="ECO:0000256" key="1">
    <source>
        <dbReference type="ARBA" id="ARBA00004651"/>
    </source>
</evidence>
<protein>
    <submittedName>
        <fullName evidence="9">Uncharacterized MFS-type transporter</fullName>
    </submittedName>
</protein>
<feature type="transmembrane region" description="Helical" evidence="7">
    <location>
        <begin position="405"/>
        <end position="430"/>
    </location>
</feature>
<feature type="transmembrane region" description="Helical" evidence="7">
    <location>
        <begin position="368"/>
        <end position="393"/>
    </location>
</feature>
<dbReference type="GO" id="GO:0005886">
    <property type="term" value="C:plasma membrane"/>
    <property type="evidence" value="ECO:0007669"/>
    <property type="project" value="UniProtKB-SubCell"/>
</dbReference>
<keyword evidence="5 7" id="KW-1133">Transmembrane helix</keyword>
<dbReference type="InterPro" id="IPR036259">
    <property type="entry name" value="MFS_trans_sf"/>
</dbReference>
<dbReference type="PANTHER" id="PTHR42718:SF46">
    <property type="entry name" value="BLR6921 PROTEIN"/>
    <property type="match status" value="1"/>
</dbReference>
<dbReference type="PANTHER" id="PTHR42718">
    <property type="entry name" value="MAJOR FACILITATOR SUPERFAMILY MULTIDRUG TRANSPORTER MFSC"/>
    <property type="match status" value="1"/>
</dbReference>
<dbReference type="AlphaFoldDB" id="A0A6J4TZY7"/>
<feature type="transmembrane region" description="Helical" evidence="7">
    <location>
        <begin position="56"/>
        <end position="76"/>
    </location>
</feature>
<organism evidence="9">
    <name type="scientific">uncultured Solirubrobacteraceae bacterium</name>
    <dbReference type="NCBI Taxonomy" id="1162706"/>
    <lineage>
        <taxon>Bacteria</taxon>
        <taxon>Bacillati</taxon>
        <taxon>Actinomycetota</taxon>
        <taxon>Thermoleophilia</taxon>
        <taxon>Solirubrobacterales</taxon>
        <taxon>Solirubrobacteraceae</taxon>
        <taxon>environmental samples</taxon>
    </lineage>
</organism>
<feature type="transmembrane region" description="Helical" evidence="7">
    <location>
        <begin position="175"/>
        <end position="197"/>
    </location>
</feature>
<dbReference type="InterPro" id="IPR011701">
    <property type="entry name" value="MFS"/>
</dbReference>
<dbReference type="Pfam" id="PF07690">
    <property type="entry name" value="MFS_1"/>
    <property type="match status" value="1"/>
</dbReference>
<reference evidence="9" key="1">
    <citation type="submission" date="2020-02" db="EMBL/GenBank/DDBJ databases">
        <authorList>
            <person name="Meier V. D."/>
        </authorList>
    </citation>
    <scope>NUCLEOTIDE SEQUENCE</scope>
    <source>
        <strain evidence="9">AVDCRST_MAG30</strain>
    </source>
</reference>
<evidence type="ECO:0000259" key="8">
    <source>
        <dbReference type="PROSITE" id="PS50850"/>
    </source>
</evidence>
<comment type="subcellular location">
    <subcellularLocation>
        <location evidence="1">Cell membrane</location>
        <topology evidence="1">Multi-pass membrane protein</topology>
    </subcellularLocation>
</comment>
<dbReference type="Gene3D" id="1.20.1250.20">
    <property type="entry name" value="MFS general substrate transporter like domains"/>
    <property type="match status" value="1"/>
</dbReference>
<proteinExistence type="predicted"/>
<feature type="transmembrane region" description="Helical" evidence="7">
    <location>
        <begin position="314"/>
        <end position="331"/>
    </location>
</feature>
<gene>
    <name evidence="9" type="ORF">AVDCRST_MAG30-4317</name>
</gene>
<feature type="transmembrane region" description="Helical" evidence="7">
    <location>
        <begin position="450"/>
        <end position="473"/>
    </location>
</feature>
<dbReference type="GO" id="GO:0022857">
    <property type="term" value="F:transmembrane transporter activity"/>
    <property type="evidence" value="ECO:0007669"/>
    <property type="project" value="InterPro"/>
</dbReference>
<dbReference type="EMBL" id="CADCVS010000565">
    <property type="protein sequence ID" value="CAA9536905.1"/>
    <property type="molecule type" value="Genomic_DNA"/>
</dbReference>
<keyword evidence="6 7" id="KW-0472">Membrane</keyword>
<keyword evidence="4 7" id="KW-0812">Transmembrane</keyword>
<feature type="transmembrane region" description="Helical" evidence="7">
    <location>
        <begin position="88"/>
        <end position="107"/>
    </location>
</feature>
<keyword evidence="3" id="KW-1003">Cell membrane</keyword>
<dbReference type="Gene3D" id="1.20.1720.10">
    <property type="entry name" value="Multidrug resistance protein D"/>
    <property type="match status" value="1"/>
</dbReference>
<feature type="transmembrane region" description="Helical" evidence="7">
    <location>
        <begin position="21"/>
        <end position="44"/>
    </location>
</feature>
<feature type="domain" description="Major facilitator superfamily (MFS) profile" evidence="8">
    <location>
        <begin position="22"/>
        <end position="477"/>
    </location>
</feature>
<evidence type="ECO:0000256" key="6">
    <source>
        <dbReference type="ARBA" id="ARBA00023136"/>
    </source>
</evidence>
<evidence type="ECO:0000256" key="4">
    <source>
        <dbReference type="ARBA" id="ARBA00022692"/>
    </source>
</evidence>
<feature type="transmembrane region" description="Helical" evidence="7">
    <location>
        <begin position="282"/>
        <end position="302"/>
    </location>
</feature>